<feature type="compositionally biased region" description="Basic residues" evidence="1">
    <location>
        <begin position="15"/>
        <end position="28"/>
    </location>
</feature>
<dbReference type="HOGENOM" id="CLU_616690_0_0_6"/>
<accession>Q5GZP4</accession>
<dbReference type="AlphaFoldDB" id="Q5GZP4"/>
<proteinExistence type="predicted"/>
<organism evidence="2 3">
    <name type="scientific">Xanthomonas oryzae pv. oryzae (strain KACC10331 / KXO85)</name>
    <dbReference type="NCBI Taxonomy" id="291331"/>
    <lineage>
        <taxon>Bacteria</taxon>
        <taxon>Pseudomonadati</taxon>
        <taxon>Pseudomonadota</taxon>
        <taxon>Gammaproteobacteria</taxon>
        <taxon>Lysobacterales</taxon>
        <taxon>Lysobacteraceae</taxon>
        <taxon>Xanthomonas</taxon>
    </lineage>
</organism>
<reference evidence="2 3" key="1">
    <citation type="journal article" date="2005" name="Nucleic Acids Res.">
        <title>The genome sequence of Xanthomonas oryzae pathovar oryzae KACC10331, the bacterial blight pathogen of rice.</title>
        <authorList>
            <person name="Lee B.M."/>
            <person name="Park Y.J."/>
            <person name="Park D.S."/>
            <person name="Kang H.W."/>
            <person name="Kim J.G."/>
            <person name="Song E.S."/>
            <person name="Park I.C."/>
            <person name="Yoon U.H."/>
            <person name="Hahn J.H."/>
            <person name="Koo B.S."/>
            <person name="Lee G.B."/>
            <person name="Kim H."/>
            <person name="Park H.S."/>
            <person name="Yoon K.O."/>
            <person name="Kim J.H."/>
            <person name="Jung C.H."/>
            <person name="Koh N.H."/>
            <person name="Seo J.S."/>
            <person name="Go S.J."/>
        </authorList>
    </citation>
    <scope>NUCLEOTIDE SEQUENCE [LARGE SCALE GENOMIC DNA]</scope>
    <source>
        <strain evidence="3">KACC10331 / KXO85</strain>
    </source>
</reference>
<dbReference type="Proteomes" id="UP000006735">
    <property type="component" value="Chromosome"/>
</dbReference>
<evidence type="ECO:0000313" key="2">
    <source>
        <dbReference type="EMBL" id="AAW75827.1"/>
    </source>
</evidence>
<gene>
    <name evidence="2" type="ordered locus">XOO2573</name>
</gene>
<dbReference type="KEGG" id="xoo:XOO2573"/>
<sequence>MSAAAVGLAMAPHPCRQRSRKRRGHRTRQLAGGSTEERRHRVARFAYCFVESSTHRPIRLVLARPPSRDPWRHGCRHGADRDVLAACHAMVGGQGPCSEAKDPLVRSKYPDHWLCRKPVELPSDCQQRWLAGRRRPPELRLAAHPQQRIGRLGIVVAVLDDLDLHFELPLQLDHFHQRAGRIHVAAFQHAAVDGLAGGDGKCLRRVGTGVAHQPVRAPRQTVGGCIHDLHLADDGHGLRAFALRNDRNTAIAADFHRLMRRDRHRVAAFIQHCMPVGSHQLAIGGERQFAVAGVGLAAVGRLHRQPAVLLQRHVQRIAGDLLMALAAIEALIHMQGIDPRRIALALDLERLGVGKRGLESHRIDVGQIVRHGALRLQGGAGTGHRNVEGFIHGTPGLGSRDSGFVKAGCCDSGIERGRAGHRLTEYRLLRIPNPESPFPTFNEY</sequence>
<feature type="region of interest" description="Disordered" evidence="1">
    <location>
        <begin position="1"/>
        <end position="37"/>
    </location>
</feature>
<protein>
    <submittedName>
        <fullName evidence="2">Uncharacterized protein</fullName>
    </submittedName>
</protein>
<name>Q5GZP4_XANOR</name>
<dbReference type="EMBL" id="AE013598">
    <property type="protein sequence ID" value="AAW75827.1"/>
    <property type="molecule type" value="Genomic_DNA"/>
</dbReference>
<evidence type="ECO:0000313" key="3">
    <source>
        <dbReference type="Proteomes" id="UP000006735"/>
    </source>
</evidence>
<evidence type="ECO:0000256" key="1">
    <source>
        <dbReference type="SAM" id="MobiDB-lite"/>
    </source>
</evidence>
<keyword evidence="3" id="KW-1185">Reference proteome</keyword>